<evidence type="ECO:0000259" key="4">
    <source>
        <dbReference type="PROSITE" id="PS50110"/>
    </source>
</evidence>
<dbReference type="AlphaFoldDB" id="A0A1H0ZVM9"/>
<dbReference type="GO" id="GO:0006355">
    <property type="term" value="P:regulation of DNA-templated transcription"/>
    <property type="evidence" value="ECO:0007669"/>
    <property type="project" value="InterPro"/>
</dbReference>
<dbReference type="CDD" id="cd00383">
    <property type="entry name" value="trans_reg_C"/>
    <property type="match status" value="1"/>
</dbReference>
<dbReference type="EMBL" id="FNKB01000001">
    <property type="protein sequence ID" value="SDQ31535.1"/>
    <property type="molecule type" value="Genomic_DNA"/>
</dbReference>
<evidence type="ECO:0000313" key="7">
    <source>
        <dbReference type="Proteomes" id="UP000182690"/>
    </source>
</evidence>
<dbReference type="InterPro" id="IPR001867">
    <property type="entry name" value="OmpR/PhoB-type_DNA-bd"/>
</dbReference>
<organism evidence="6 7">
    <name type="scientific">Leucobacter chromiiresistens</name>
    <dbReference type="NCBI Taxonomy" id="1079994"/>
    <lineage>
        <taxon>Bacteria</taxon>
        <taxon>Bacillati</taxon>
        <taxon>Actinomycetota</taxon>
        <taxon>Actinomycetes</taxon>
        <taxon>Micrococcales</taxon>
        <taxon>Microbacteriaceae</taxon>
        <taxon>Leucobacter</taxon>
    </lineage>
</organism>
<evidence type="ECO:0000256" key="2">
    <source>
        <dbReference type="PROSITE-ProRule" id="PRU00169"/>
    </source>
</evidence>
<dbReference type="PROSITE" id="PS51755">
    <property type="entry name" value="OMPR_PHOB"/>
    <property type="match status" value="1"/>
</dbReference>
<dbReference type="Pfam" id="PF00486">
    <property type="entry name" value="Trans_reg_C"/>
    <property type="match status" value="1"/>
</dbReference>
<dbReference type="SUPFAM" id="SSF52172">
    <property type="entry name" value="CheY-like"/>
    <property type="match status" value="1"/>
</dbReference>
<dbReference type="eggNOG" id="COG0745">
    <property type="taxonomic scope" value="Bacteria"/>
</dbReference>
<evidence type="ECO:0000256" key="1">
    <source>
        <dbReference type="ARBA" id="ARBA00023125"/>
    </source>
</evidence>
<dbReference type="SMART" id="SM00448">
    <property type="entry name" value="REC"/>
    <property type="match status" value="1"/>
</dbReference>
<dbReference type="PANTHER" id="PTHR48111:SF36">
    <property type="entry name" value="TRANSCRIPTIONAL REGULATORY PROTEIN CUTR"/>
    <property type="match status" value="1"/>
</dbReference>
<dbReference type="SMART" id="SM00862">
    <property type="entry name" value="Trans_reg_C"/>
    <property type="match status" value="1"/>
</dbReference>
<dbReference type="InterPro" id="IPR001789">
    <property type="entry name" value="Sig_transdc_resp-reg_receiver"/>
</dbReference>
<protein>
    <submittedName>
        <fullName evidence="6">DNA-binding response regulator, OmpR family, contains REC and winged-helix (WHTH) domain</fullName>
    </submittedName>
</protein>
<feature type="domain" description="OmpR/PhoB-type" evidence="5">
    <location>
        <begin position="124"/>
        <end position="219"/>
    </location>
</feature>
<dbReference type="Gene3D" id="3.40.50.2300">
    <property type="match status" value="1"/>
</dbReference>
<keyword evidence="2" id="KW-0597">Phosphoprotein</keyword>
<dbReference type="Pfam" id="PF00072">
    <property type="entry name" value="Response_reg"/>
    <property type="match status" value="1"/>
</dbReference>
<gene>
    <name evidence="6" type="ORF">SAMN04488565_2106</name>
</gene>
<feature type="domain" description="Response regulatory" evidence="4">
    <location>
        <begin position="2"/>
        <end position="116"/>
    </location>
</feature>
<dbReference type="RefSeq" id="WP_010157162.1">
    <property type="nucleotide sequence ID" value="NZ_FNKB01000001.1"/>
</dbReference>
<feature type="modified residue" description="4-aspartylphosphate" evidence="2">
    <location>
        <position position="51"/>
    </location>
</feature>
<dbReference type="GO" id="GO:0000976">
    <property type="term" value="F:transcription cis-regulatory region binding"/>
    <property type="evidence" value="ECO:0007669"/>
    <property type="project" value="TreeGrafter"/>
</dbReference>
<feature type="DNA-binding region" description="OmpR/PhoB-type" evidence="3">
    <location>
        <begin position="124"/>
        <end position="219"/>
    </location>
</feature>
<dbReference type="OrthoDB" id="9802426at2"/>
<dbReference type="InterPro" id="IPR011006">
    <property type="entry name" value="CheY-like_superfamily"/>
</dbReference>
<dbReference type="GO" id="GO:0032993">
    <property type="term" value="C:protein-DNA complex"/>
    <property type="evidence" value="ECO:0007669"/>
    <property type="project" value="TreeGrafter"/>
</dbReference>
<accession>A0A1H0ZVM9</accession>
<proteinExistence type="predicted"/>
<dbReference type="GO" id="GO:0000156">
    <property type="term" value="F:phosphorelay response regulator activity"/>
    <property type="evidence" value="ECO:0007669"/>
    <property type="project" value="TreeGrafter"/>
</dbReference>
<evidence type="ECO:0000256" key="3">
    <source>
        <dbReference type="PROSITE-ProRule" id="PRU01091"/>
    </source>
</evidence>
<evidence type="ECO:0000259" key="5">
    <source>
        <dbReference type="PROSITE" id="PS51755"/>
    </source>
</evidence>
<dbReference type="STRING" id="1079994.SAMN04488565_2106"/>
<dbReference type="GO" id="GO:0005829">
    <property type="term" value="C:cytosol"/>
    <property type="evidence" value="ECO:0007669"/>
    <property type="project" value="TreeGrafter"/>
</dbReference>
<dbReference type="PROSITE" id="PS50110">
    <property type="entry name" value="RESPONSE_REGULATORY"/>
    <property type="match status" value="1"/>
</dbReference>
<dbReference type="PANTHER" id="PTHR48111">
    <property type="entry name" value="REGULATOR OF RPOS"/>
    <property type="match status" value="1"/>
</dbReference>
<dbReference type="InterPro" id="IPR039420">
    <property type="entry name" value="WalR-like"/>
</dbReference>
<keyword evidence="1 3" id="KW-0238">DNA-binding</keyword>
<reference evidence="6 7" key="1">
    <citation type="submission" date="2016-10" db="EMBL/GenBank/DDBJ databases">
        <authorList>
            <person name="de Groot N.N."/>
        </authorList>
    </citation>
    <scope>NUCLEOTIDE SEQUENCE [LARGE SCALE GENOMIC DNA]</scope>
    <source>
        <strain evidence="6 7">DSM 22788</strain>
    </source>
</reference>
<dbReference type="Gene3D" id="6.10.250.690">
    <property type="match status" value="1"/>
</dbReference>
<sequence>MRVLLVEDDAALGRVLRQGLSLEGFVVDLVTDGIDAVHATEVTEYDALVLDRDLPGMHGDDVCARLVDRTPTPGILMLTASDTLADRITGFEKGADDYLPKPFEFGELVARLRALGRRRADAVPPTLTAGDVELDIFRRTVRRRGVPIRVTPKEFAVLEVLMKSRGGVISAERLLEKAWDENANPFTNSVRVTVSTLRRKLGSPDAIVTVLGGGYRMRDAEE</sequence>
<dbReference type="InterPro" id="IPR036388">
    <property type="entry name" value="WH-like_DNA-bd_sf"/>
</dbReference>
<dbReference type="Proteomes" id="UP000182690">
    <property type="component" value="Unassembled WGS sequence"/>
</dbReference>
<name>A0A1H0ZVM9_9MICO</name>
<evidence type="ECO:0000313" key="6">
    <source>
        <dbReference type="EMBL" id="SDQ31535.1"/>
    </source>
</evidence>
<dbReference type="Gene3D" id="1.10.10.10">
    <property type="entry name" value="Winged helix-like DNA-binding domain superfamily/Winged helix DNA-binding domain"/>
    <property type="match status" value="1"/>
</dbReference>